<dbReference type="InterPro" id="IPR036388">
    <property type="entry name" value="WH-like_DNA-bd_sf"/>
</dbReference>
<evidence type="ECO:0000256" key="4">
    <source>
        <dbReference type="ARBA" id="ARBA00023163"/>
    </source>
</evidence>
<protein>
    <recommendedName>
        <fullName evidence="5">Leucine-responsive regulatory protein</fullName>
    </recommendedName>
</protein>
<evidence type="ECO:0000256" key="2">
    <source>
        <dbReference type="ARBA" id="ARBA00023125"/>
    </source>
</evidence>
<dbReference type="InterPro" id="IPR011008">
    <property type="entry name" value="Dimeric_a/b-barrel"/>
</dbReference>
<dbReference type="Gene3D" id="1.10.10.10">
    <property type="entry name" value="Winged helix-like DNA-binding domain superfamily/Winged helix DNA-binding domain"/>
    <property type="match status" value="1"/>
</dbReference>
<dbReference type="SUPFAM" id="SSF46785">
    <property type="entry name" value="Winged helix' DNA-binding domain"/>
    <property type="match status" value="1"/>
</dbReference>
<dbReference type="PANTHER" id="PTHR30154:SF0">
    <property type="entry name" value="LEUCINE-RESPONSIVE REGULATORY PROTEIN"/>
    <property type="match status" value="1"/>
</dbReference>
<dbReference type="OrthoDB" id="166264at2"/>
<evidence type="ECO:0000256" key="5">
    <source>
        <dbReference type="ARBA" id="ARBA00039227"/>
    </source>
</evidence>
<dbReference type="Proteomes" id="UP000288279">
    <property type="component" value="Unassembled WGS sequence"/>
</dbReference>
<dbReference type="Pfam" id="PF13412">
    <property type="entry name" value="HTH_24"/>
    <property type="match status" value="1"/>
</dbReference>
<dbReference type="InterPro" id="IPR000485">
    <property type="entry name" value="AsnC-type_HTH_dom"/>
</dbReference>
<dbReference type="InterPro" id="IPR019885">
    <property type="entry name" value="Tscrpt_reg_HTH_AsnC-type_CS"/>
</dbReference>
<dbReference type="InterPro" id="IPR036390">
    <property type="entry name" value="WH_DNA-bd_sf"/>
</dbReference>
<keyword evidence="3" id="KW-0010">Activator</keyword>
<dbReference type="PRINTS" id="PR00033">
    <property type="entry name" value="HTHASNC"/>
</dbReference>
<dbReference type="Pfam" id="PF01037">
    <property type="entry name" value="AsnC_trans_reg"/>
    <property type="match status" value="1"/>
</dbReference>
<gene>
    <name evidence="7" type="ORF">CWI83_02075</name>
</gene>
<dbReference type="InterPro" id="IPR011991">
    <property type="entry name" value="ArsR-like_HTH"/>
</dbReference>
<dbReference type="PROSITE" id="PS00519">
    <property type="entry name" value="HTH_ASNC_1"/>
    <property type="match status" value="1"/>
</dbReference>
<dbReference type="RefSeq" id="WP_126825036.1">
    <property type="nucleotide sequence ID" value="NZ_PIQG01000001.1"/>
</dbReference>
<evidence type="ECO:0000259" key="6">
    <source>
        <dbReference type="PROSITE" id="PS50956"/>
    </source>
</evidence>
<comment type="caution">
    <text evidence="7">The sequence shown here is derived from an EMBL/GenBank/DDBJ whole genome shotgun (WGS) entry which is preliminary data.</text>
</comment>
<dbReference type="Gene3D" id="3.30.70.920">
    <property type="match status" value="1"/>
</dbReference>
<reference evidence="7 8" key="1">
    <citation type="journal article" date="2011" name="Front. Microbiol.">
        <title>Genomic signatures of strain selection and enhancement in Bacillus atrophaeus var. globigii, a historical biowarfare simulant.</title>
        <authorList>
            <person name="Gibbons H.S."/>
            <person name="Broomall S.M."/>
            <person name="McNew L.A."/>
            <person name="Daligault H."/>
            <person name="Chapman C."/>
            <person name="Bruce D."/>
            <person name="Karavis M."/>
            <person name="Krepps M."/>
            <person name="McGregor P.A."/>
            <person name="Hong C."/>
            <person name="Park K.H."/>
            <person name="Akmal A."/>
            <person name="Feldman A."/>
            <person name="Lin J.S."/>
            <person name="Chang W.E."/>
            <person name="Higgs B.W."/>
            <person name="Demirev P."/>
            <person name="Lindquist J."/>
            <person name="Liem A."/>
            <person name="Fochler E."/>
            <person name="Read T.D."/>
            <person name="Tapia R."/>
            <person name="Johnson S."/>
            <person name="Bishop-Lilly K.A."/>
            <person name="Detter C."/>
            <person name="Han C."/>
            <person name="Sozhamannan S."/>
            <person name="Rosenzweig C.N."/>
            <person name="Skowronski E.W."/>
        </authorList>
    </citation>
    <scope>NUCLEOTIDE SEQUENCE [LARGE SCALE GENOMIC DNA]</scope>
    <source>
        <strain evidence="7 8">PIT1</strain>
    </source>
</reference>
<dbReference type="GO" id="GO:0006355">
    <property type="term" value="P:regulation of DNA-templated transcription"/>
    <property type="evidence" value="ECO:0007669"/>
    <property type="project" value="UniProtKB-ARBA"/>
</dbReference>
<evidence type="ECO:0000313" key="7">
    <source>
        <dbReference type="EMBL" id="RUO79323.1"/>
    </source>
</evidence>
<keyword evidence="4" id="KW-0804">Transcription</keyword>
<evidence type="ECO:0000256" key="3">
    <source>
        <dbReference type="ARBA" id="ARBA00023159"/>
    </source>
</evidence>
<dbReference type="InterPro" id="IPR019887">
    <property type="entry name" value="Tscrpt_reg_AsnC/Lrp_C"/>
</dbReference>
<dbReference type="GO" id="GO:0043200">
    <property type="term" value="P:response to amino acid"/>
    <property type="evidence" value="ECO:0007669"/>
    <property type="project" value="TreeGrafter"/>
</dbReference>
<dbReference type="EMBL" id="PIQG01000001">
    <property type="protein sequence ID" value="RUO79323.1"/>
    <property type="molecule type" value="Genomic_DNA"/>
</dbReference>
<dbReference type="AlphaFoldDB" id="A0A432ZN65"/>
<organism evidence="7 8">
    <name type="scientific">Pseudidiomarina taiwanensis</name>
    <dbReference type="NCBI Taxonomy" id="337250"/>
    <lineage>
        <taxon>Bacteria</taxon>
        <taxon>Pseudomonadati</taxon>
        <taxon>Pseudomonadota</taxon>
        <taxon>Gammaproteobacteria</taxon>
        <taxon>Alteromonadales</taxon>
        <taxon>Idiomarinaceae</taxon>
        <taxon>Pseudidiomarina</taxon>
    </lineage>
</organism>
<dbReference type="SUPFAM" id="SSF54909">
    <property type="entry name" value="Dimeric alpha+beta barrel"/>
    <property type="match status" value="1"/>
</dbReference>
<dbReference type="InterPro" id="IPR019888">
    <property type="entry name" value="Tscrpt_reg_AsnC-like"/>
</dbReference>
<dbReference type="PANTHER" id="PTHR30154">
    <property type="entry name" value="LEUCINE-RESPONSIVE REGULATORY PROTEIN"/>
    <property type="match status" value="1"/>
</dbReference>
<dbReference type="CDD" id="cd00090">
    <property type="entry name" value="HTH_ARSR"/>
    <property type="match status" value="1"/>
</dbReference>
<name>A0A432ZN65_9GAMM</name>
<accession>A0A432ZN65</accession>
<evidence type="ECO:0000313" key="8">
    <source>
        <dbReference type="Proteomes" id="UP000288279"/>
    </source>
</evidence>
<dbReference type="FunFam" id="1.10.10.10:FF:000186">
    <property type="entry name" value="AsnC family transcriptional regulator"/>
    <property type="match status" value="1"/>
</dbReference>
<keyword evidence="8" id="KW-1185">Reference proteome</keyword>
<dbReference type="GO" id="GO:0005829">
    <property type="term" value="C:cytosol"/>
    <property type="evidence" value="ECO:0007669"/>
    <property type="project" value="TreeGrafter"/>
</dbReference>
<sequence length="161" mass="17975">MFLGSASEKVTIDRLDRKIIQRLQQDGRIANVALARAVGLSPTACAERVKRLEKAGVIIGYQARIDPNKIGPNLLVFVEITLSRKSSDVFAEFGDAVRKTPEILECHLVAGDFDFLLKARVGDMPSYRKLLGETILMMPGVNESRTYVVMEQIKQETRVQL</sequence>
<proteinExistence type="predicted"/>
<keyword evidence="2" id="KW-0238">DNA-binding</keyword>
<feature type="domain" description="HTH asnC-type" evidence="6">
    <location>
        <begin position="12"/>
        <end position="73"/>
    </location>
</feature>
<dbReference type="PROSITE" id="PS50956">
    <property type="entry name" value="HTH_ASNC_2"/>
    <property type="match status" value="1"/>
</dbReference>
<keyword evidence="1" id="KW-0805">Transcription regulation</keyword>
<dbReference type="SMART" id="SM00344">
    <property type="entry name" value="HTH_ASNC"/>
    <property type="match status" value="1"/>
</dbReference>
<evidence type="ECO:0000256" key="1">
    <source>
        <dbReference type="ARBA" id="ARBA00023015"/>
    </source>
</evidence>
<dbReference type="GO" id="GO:0043565">
    <property type="term" value="F:sequence-specific DNA binding"/>
    <property type="evidence" value="ECO:0007669"/>
    <property type="project" value="InterPro"/>
</dbReference>